<keyword evidence="1" id="KW-0479">Metal-binding</keyword>
<dbReference type="GO" id="GO:0015074">
    <property type="term" value="P:DNA integration"/>
    <property type="evidence" value="ECO:0007669"/>
    <property type="project" value="InterPro"/>
</dbReference>
<dbReference type="GO" id="GO:0008270">
    <property type="term" value="F:zinc ion binding"/>
    <property type="evidence" value="ECO:0007669"/>
    <property type="project" value="UniProtKB-KW"/>
</dbReference>
<keyword evidence="1" id="KW-0862">Zinc</keyword>
<dbReference type="PROSITE" id="PS50158">
    <property type="entry name" value="ZF_CCHC"/>
    <property type="match status" value="1"/>
</dbReference>
<keyword evidence="1" id="KW-0863">Zinc-finger</keyword>
<proteinExistence type="predicted"/>
<dbReference type="InterPro" id="IPR012337">
    <property type="entry name" value="RNaseH-like_sf"/>
</dbReference>
<name>A0AAD8RKZ5_LOLMU</name>
<dbReference type="Gene3D" id="2.40.70.10">
    <property type="entry name" value="Acid Proteases"/>
    <property type="match status" value="1"/>
</dbReference>
<evidence type="ECO:0000313" key="5">
    <source>
        <dbReference type="EMBL" id="KAK1627014.1"/>
    </source>
</evidence>
<dbReference type="CDD" id="cd00303">
    <property type="entry name" value="retropepsin_like"/>
    <property type="match status" value="1"/>
</dbReference>
<dbReference type="GO" id="GO:0003676">
    <property type="term" value="F:nucleic acid binding"/>
    <property type="evidence" value="ECO:0007669"/>
    <property type="project" value="InterPro"/>
</dbReference>
<dbReference type="Pfam" id="PF03732">
    <property type="entry name" value="Retrotrans_gag"/>
    <property type="match status" value="1"/>
</dbReference>
<feature type="region of interest" description="Disordered" evidence="2">
    <location>
        <begin position="643"/>
        <end position="682"/>
    </location>
</feature>
<reference evidence="5" key="1">
    <citation type="submission" date="2023-07" db="EMBL/GenBank/DDBJ databases">
        <title>A chromosome-level genome assembly of Lolium multiflorum.</title>
        <authorList>
            <person name="Chen Y."/>
            <person name="Copetti D."/>
            <person name="Kolliker R."/>
            <person name="Studer B."/>
        </authorList>
    </citation>
    <scope>NUCLEOTIDE SEQUENCE</scope>
    <source>
        <strain evidence="5">02402/16</strain>
        <tissue evidence="5">Leaf</tissue>
    </source>
</reference>
<feature type="region of interest" description="Disordered" evidence="2">
    <location>
        <begin position="76"/>
        <end position="114"/>
    </location>
</feature>
<dbReference type="InterPro" id="IPR056924">
    <property type="entry name" value="SH3_Tf2-1"/>
</dbReference>
<dbReference type="InterPro" id="IPR036397">
    <property type="entry name" value="RNaseH_sf"/>
</dbReference>
<dbReference type="PROSITE" id="PS50994">
    <property type="entry name" value="INTEGRASE"/>
    <property type="match status" value="1"/>
</dbReference>
<feature type="compositionally biased region" description="Polar residues" evidence="2">
    <location>
        <begin position="643"/>
        <end position="670"/>
    </location>
</feature>
<evidence type="ECO:0000313" key="6">
    <source>
        <dbReference type="Proteomes" id="UP001231189"/>
    </source>
</evidence>
<dbReference type="Gene3D" id="3.30.420.10">
    <property type="entry name" value="Ribonuclease H-like superfamily/Ribonuclease H"/>
    <property type="match status" value="1"/>
</dbReference>
<feature type="domain" description="Integrase catalytic" evidence="4">
    <location>
        <begin position="980"/>
        <end position="1154"/>
    </location>
</feature>
<comment type="caution">
    <text evidence="5">The sequence shown here is derived from an EMBL/GenBank/DDBJ whole genome shotgun (WGS) entry which is preliminary data.</text>
</comment>
<dbReference type="Pfam" id="PF24626">
    <property type="entry name" value="SH3_Tf2-1"/>
    <property type="match status" value="1"/>
</dbReference>
<dbReference type="EMBL" id="JAUUTY010000005">
    <property type="protein sequence ID" value="KAK1627014.1"/>
    <property type="molecule type" value="Genomic_DNA"/>
</dbReference>
<feature type="compositionally biased region" description="Low complexity" evidence="2">
    <location>
        <begin position="671"/>
        <end position="680"/>
    </location>
</feature>
<organism evidence="5 6">
    <name type="scientific">Lolium multiflorum</name>
    <name type="common">Italian ryegrass</name>
    <name type="synonym">Lolium perenne subsp. multiflorum</name>
    <dbReference type="NCBI Taxonomy" id="4521"/>
    <lineage>
        <taxon>Eukaryota</taxon>
        <taxon>Viridiplantae</taxon>
        <taxon>Streptophyta</taxon>
        <taxon>Embryophyta</taxon>
        <taxon>Tracheophyta</taxon>
        <taxon>Spermatophyta</taxon>
        <taxon>Magnoliopsida</taxon>
        <taxon>Liliopsida</taxon>
        <taxon>Poales</taxon>
        <taxon>Poaceae</taxon>
        <taxon>BOP clade</taxon>
        <taxon>Pooideae</taxon>
        <taxon>Poodae</taxon>
        <taxon>Poeae</taxon>
        <taxon>Poeae Chloroplast Group 2 (Poeae type)</taxon>
        <taxon>Loliodinae</taxon>
        <taxon>Loliinae</taxon>
        <taxon>Lolium</taxon>
    </lineage>
</organism>
<evidence type="ECO:0000259" key="4">
    <source>
        <dbReference type="PROSITE" id="PS50994"/>
    </source>
</evidence>
<feature type="region of interest" description="Disordered" evidence="2">
    <location>
        <begin position="130"/>
        <end position="177"/>
    </location>
</feature>
<feature type="compositionally biased region" description="Polar residues" evidence="2">
    <location>
        <begin position="1287"/>
        <end position="1297"/>
    </location>
</feature>
<evidence type="ECO:0000256" key="2">
    <source>
        <dbReference type="SAM" id="MobiDB-lite"/>
    </source>
</evidence>
<feature type="region of interest" description="Disordered" evidence="2">
    <location>
        <begin position="1274"/>
        <end position="1297"/>
    </location>
</feature>
<dbReference type="InterPro" id="IPR001878">
    <property type="entry name" value="Znf_CCHC"/>
</dbReference>
<accession>A0AAD8RKZ5</accession>
<dbReference type="SUPFAM" id="SSF53098">
    <property type="entry name" value="Ribonuclease H-like"/>
    <property type="match status" value="1"/>
</dbReference>
<dbReference type="InterPro" id="IPR005162">
    <property type="entry name" value="Retrotrans_gag_dom"/>
</dbReference>
<evidence type="ECO:0000259" key="3">
    <source>
        <dbReference type="PROSITE" id="PS50158"/>
    </source>
</evidence>
<dbReference type="Proteomes" id="UP001231189">
    <property type="component" value="Unassembled WGS sequence"/>
</dbReference>
<dbReference type="PANTHER" id="PTHR35046:SF9">
    <property type="entry name" value="RNA-DIRECTED DNA POLYMERASE"/>
    <property type="match status" value="1"/>
</dbReference>
<dbReference type="PANTHER" id="PTHR35046">
    <property type="entry name" value="ZINC KNUCKLE (CCHC-TYPE) FAMILY PROTEIN"/>
    <property type="match status" value="1"/>
</dbReference>
<dbReference type="SUPFAM" id="SSF56672">
    <property type="entry name" value="DNA/RNA polymerases"/>
    <property type="match status" value="1"/>
</dbReference>
<dbReference type="InterPro" id="IPR043502">
    <property type="entry name" value="DNA/RNA_pol_sf"/>
</dbReference>
<dbReference type="InterPro" id="IPR021109">
    <property type="entry name" value="Peptidase_aspartic_dom_sf"/>
</dbReference>
<feature type="region of interest" description="Disordered" evidence="2">
    <location>
        <begin position="918"/>
        <end position="941"/>
    </location>
</feature>
<gene>
    <name evidence="5" type="ORF">QYE76_001329</name>
</gene>
<dbReference type="InterPro" id="IPR001584">
    <property type="entry name" value="Integrase_cat-core"/>
</dbReference>
<sequence>MTRARVKALHDKVNSLLTSLDLDTPLDGMLPHAETLCVIRYVEHQDHGEDGTSWSREGEEQLIEKMYTELGEVARRAQGREDGRPVQNPVGPPDRATRSPAGPASDGPPVQTGFGARAIRATGASDLVRLAPVTGPSDRPPSGAGQPGCRPAGPDAGQPATQPAEPVQSRSNRASDRRNASFDLDIGDLHHHHHHHHRRSGDETRDGEVLRNTERLATQHNLWTQRQEFKEQLSLFETRIDEQYEEVAHNFSTVNQDLALLREATDNLNGQMAANDANMERRMDNLERAITNLGPPPQGMKTILVLIDHMLVKKTLALTQGEVNSIAMLVLMNDLHKNKLLTKIVIKRLAMPTMGMTTIPKTTSTTTWRHMVMLPPKVVKSNQDVISETILAMTNVEEETHNMIKTREPSLDNLATNLVKIRNNILNMSQVKLVFTSNANPMLWNMEDEENMYGKLKFNMPKFKGEDDAEAYLSWALKVDKIFRIHNYSGAKKVAMASLEFEDYANTWWEQVVTLREEKGDPPIDTWEDMKEEMQARFVPTHYKTDLFNKLQKLKQGTKTVEEFFKEMELTMMRANIQESENQTIARFFNGLNYPIKRIVEFQQYSNMVELVHQASKAERQVNEDIKYSKSKQYFASKLATSTPTTSVKPTASSTPSKQPSIQSRMKQTVSSTASSKASTGPSNVTCFKCGTQGHKSFECKNTKVMITMENGDIETLSEGEYEALVQAAVANEEHYDEESGEDPLLCTHDPSPSLVVTRVLTTQPQAMEDQRCNIFQTRAGIGGKSIKVIIDGGSCHNLASTELCEKLNLTLRKHPHPYHVQWLSDKGNVKIQHTVTVNFKIGPYEDTVECDVVPMTVCHMLLGRPWQFDKKAIHDGFSNAYTFKVKDKKFELRPMTPSQIIADNAKALARAQHHIHHSELRGEGATHQKESERHHPHMSERKSVLLATKSEWREVKDNPSTTIHYVLICKGLAEETNDLTNIPSSLLSLLKEFQDVFPDELPHGLPPLRGIEHRIDLIPGAPLPNRAAYRTNPEDTKEIQRQIQDLLAKGEVVRLHGIPASIVSDRDVKFMSYLWKSLMAKFGVKLLFSSSSHPQTDGQTEVVNRSLSTLLRTLVKKNLKSWEDCLPHAEFAYNRAKHSTTLRSPFMVVYGFEPPTALDILPLPLHQRTNMDFDERTTAMKKLHEETRATIQDHVLRQANRLNAKKKERVFEEGDLVWVHLRKERFPQERNSKLKPRGDGPFKVLKRINNNAYVIDIPTSKYLVSNTFNISDLSPHHGDEEEQESRTTLSQGGEMM</sequence>
<feature type="domain" description="CCHC-type" evidence="3">
    <location>
        <begin position="687"/>
        <end position="702"/>
    </location>
</feature>
<evidence type="ECO:0000256" key="1">
    <source>
        <dbReference type="PROSITE-ProRule" id="PRU00047"/>
    </source>
</evidence>
<protein>
    <submittedName>
        <fullName evidence="5">Uncharacterized protein</fullName>
    </submittedName>
</protein>
<keyword evidence="6" id="KW-1185">Reference proteome</keyword>